<dbReference type="EMBL" id="BOMV01000058">
    <property type="protein sequence ID" value="GIE97787.1"/>
    <property type="molecule type" value="Genomic_DNA"/>
</dbReference>
<keyword evidence="2" id="KW-1185">Reference proteome</keyword>
<comment type="caution">
    <text evidence="1">The sequence shown here is derived from an EMBL/GenBank/DDBJ whole genome shotgun (WGS) entry which is preliminary data.</text>
</comment>
<name>A0A919K213_9ACTN</name>
<dbReference type="AlphaFoldDB" id="A0A919K213"/>
<organism evidence="1 2">
    <name type="scientific">Paractinoplanes rishiriensis</name>
    <dbReference type="NCBI Taxonomy" id="1050105"/>
    <lineage>
        <taxon>Bacteria</taxon>
        <taxon>Bacillati</taxon>
        <taxon>Actinomycetota</taxon>
        <taxon>Actinomycetes</taxon>
        <taxon>Micromonosporales</taxon>
        <taxon>Micromonosporaceae</taxon>
        <taxon>Paractinoplanes</taxon>
    </lineage>
</organism>
<proteinExistence type="predicted"/>
<sequence>MGLLLGAVALVSGGCGDPRAEPGGPEDGWSTLGCGNARVPARVTVGSHTMPTTPVELAAAMERIERAGRAEFAESFAGIEVDQERVRAIVYRVPAEAFDDFVRRTAESSCIVVRNARHSAEALDAWHDRVIAELAFWSHRGLHIVSVGARHDGSGVEIGTDDVDKARQELLGRYGADAPLIFVPQAPARPLSLPPRA</sequence>
<gene>
    <name evidence="1" type="ORF">Ari01nite_52520</name>
</gene>
<protein>
    <submittedName>
        <fullName evidence="1">Uncharacterized protein</fullName>
    </submittedName>
</protein>
<dbReference type="Proteomes" id="UP000636960">
    <property type="component" value="Unassembled WGS sequence"/>
</dbReference>
<accession>A0A919K213</accession>
<evidence type="ECO:0000313" key="1">
    <source>
        <dbReference type="EMBL" id="GIE97787.1"/>
    </source>
</evidence>
<reference evidence="1" key="1">
    <citation type="submission" date="2021-01" db="EMBL/GenBank/DDBJ databases">
        <title>Whole genome shotgun sequence of Actinoplanes rishiriensis NBRC 108556.</title>
        <authorList>
            <person name="Komaki H."/>
            <person name="Tamura T."/>
        </authorList>
    </citation>
    <scope>NUCLEOTIDE SEQUENCE</scope>
    <source>
        <strain evidence="1">NBRC 108556</strain>
    </source>
</reference>
<evidence type="ECO:0000313" key="2">
    <source>
        <dbReference type="Proteomes" id="UP000636960"/>
    </source>
</evidence>